<dbReference type="GeneID" id="6751756"/>
<dbReference type="PROSITE" id="PS51746">
    <property type="entry name" value="PPM_2"/>
    <property type="match status" value="1"/>
</dbReference>
<gene>
    <name evidence="4" type="ORF">TRIADDRAFT_54668</name>
</gene>
<evidence type="ECO:0000259" key="3">
    <source>
        <dbReference type="PROSITE" id="PS51746"/>
    </source>
</evidence>
<name>B3RSN4_TRIAD</name>
<dbReference type="EMBL" id="DS985243">
    <property type="protein sequence ID" value="EDV27085.1"/>
    <property type="molecule type" value="Genomic_DNA"/>
</dbReference>
<keyword evidence="2" id="KW-0464">Manganese</keyword>
<dbReference type="InParanoid" id="B3RSN4"/>
<dbReference type="PANTHER" id="PTHR12320">
    <property type="entry name" value="PROTEIN PHOSPHATASE 2C"/>
    <property type="match status" value="1"/>
</dbReference>
<evidence type="ECO:0000256" key="2">
    <source>
        <dbReference type="RuleBase" id="RU366020"/>
    </source>
</evidence>
<dbReference type="SMART" id="SM00332">
    <property type="entry name" value="PP2Cc"/>
    <property type="match status" value="1"/>
</dbReference>
<dbReference type="GO" id="GO:0005739">
    <property type="term" value="C:mitochondrion"/>
    <property type="evidence" value="ECO:0000318"/>
    <property type="project" value="GO_Central"/>
</dbReference>
<dbReference type="Pfam" id="PF07228">
    <property type="entry name" value="SpoIIE"/>
    <property type="match status" value="1"/>
</dbReference>
<dbReference type="GO" id="GO:0004722">
    <property type="term" value="F:protein serine/threonine phosphatase activity"/>
    <property type="evidence" value="ECO:0000318"/>
    <property type="project" value="GO_Central"/>
</dbReference>
<evidence type="ECO:0000256" key="1">
    <source>
        <dbReference type="ARBA" id="ARBA00006702"/>
    </source>
</evidence>
<dbReference type="Gene3D" id="3.60.40.10">
    <property type="entry name" value="PPM-type phosphatase domain"/>
    <property type="match status" value="1"/>
</dbReference>
<dbReference type="OrthoDB" id="60843at2759"/>
<dbReference type="EC" id="3.1.3.16" evidence="2"/>
<dbReference type="GO" id="GO:0010795">
    <property type="term" value="P:regulation of ubiquinone biosynthetic process"/>
    <property type="evidence" value="ECO:0000318"/>
    <property type="project" value="GO_Central"/>
</dbReference>
<keyword evidence="2" id="KW-0460">Magnesium</keyword>
<dbReference type="Proteomes" id="UP000009022">
    <property type="component" value="Unassembled WGS sequence"/>
</dbReference>
<dbReference type="InterPro" id="IPR001932">
    <property type="entry name" value="PPM-type_phosphatase-like_dom"/>
</dbReference>
<proteinExistence type="inferred from homology"/>
<dbReference type="KEGG" id="tad:TRIADDRAFT_54668"/>
<dbReference type="AlphaFoldDB" id="B3RSN4"/>
<dbReference type="InterPro" id="IPR036457">
    <property type="entry name" value="PPM-type-like_dom_sf"/>
</dbReference>
<dbReference type="HOGENOM" id="CLU_029404_3_0_1"/>
<sequence length="298" mass="32970">MLSSTLRRLLNKQPDQWIKSTSRLLVTNTRTSPARKFDVLAGGDSKPRVLKRPCEDAFFLADAGDYYAIGVADGVGQWRSAGYDPTIFPTTLMDNCHQLMMTKGYSDPLSLLNDSYDKLIHDKQVEGGSATVCLLILNKFEGTLKSLTLGDSSFYLVRDTQLLHTPNYQLYSRDAPYQLAIVPPSAPNTTISSKISDATLSTFELKENDHIIAATDGFIDNLYDEELIEELNDMHNINDALGAARILCSRAYQLASRPDRIAPSHSRRTGGKIIDDLDIEYGGIIDDITVVVGMVTKT</sequence>
<dbReference type="eggNOG" id="KOG1379">
    <property type="taxonomic scope" value="Eukaryota"/>
</dbReference>
<accession>B3RSN4</accession>
<keyword evidence="2" id="KW-0378">Hydrolase</keyword>
<comment type="catalytic activity">
    <reaction evidence="2">
        <text>O-phospho-L-threonyl-[protein] + H2O = L-threonyl-[protein] + phosphate</text>
        <dbReference type="Rhea" id="RHEA:47004"/>
        <dbReference type="Rhea" id="RHEA-COMP:11060"/>
        <dbReference type="Rhea" id="RHEA-COMP:11605"/>
        <dbReference type="ChEBI" id="CHEBI:15377"/>
        <dbReference type="ChEBI" id="CHEBI:30013"/>
        <dbReference type="ChEBI" id="CHEBI:43474"/>
        <dbReference type="ChEBI" id="CHEBI:61977"/>
        <dbReference type="EC" id="3.1.3.16"/>
    </reaction>
</comment>
<dbReference type="PANTHER" id="PTHR12320:SF1">
    <property type="entry name" value="PROTEIN PHOSPHATASE PTC7 HOMOLOG"/>
    <property type="match status" value="1"/>
</dbReference>
<dbReference type="RefSeq" id="XP_002111081.1">
    <property type="nucleotide sequence ID" value="XM_002111045.1"/>
</dbReference>
<organism evidence="4 5">
    <name type="scientific">Trichoplax adhaerens</name>
    <name type="common">Trichoplax reptans</name>
    <dbReference type="NCBI Taxonomy" id="10228"/>
    <lineage>
        <taxon>Eukaryota</taxon>
        <taxon>Metazoa</taxon>
        <taxon>Placozoa</taxon>
        <taxon>Uniplacotomia</taxon>
        <taxon>Trichoplacea</taxon>
        <taxon>Trichoplacidae</taxon>
        <taxon>Trichoplax</taxon>
    </lineage>
</organism>
<comment type="cofactor">
    <cofactor evidence="2">
        <name>Mn(2+)</name>
        <dbReference type="ChEBI" id="CHEBI:29035"/>
    </cofactor>
</comment>
<dbReference type="STRING" id="10228.B3RSN4"/>
<protein>
    <recommendedName>
        <fullName evidence="2">Protein phosphatase</fullName>
        <ecNumber evidence="2">3.1.3.16</ecNumber>
    </recommendedName>
</protein>
<dbReference type="CTD" id="6751756"/>
<dbReference type="SMART" id="SM00331">
    <property type="entry name" value="PP2C_SIG"/>
    <property type="match status" value="1"/>
</dbReference>
<keyword evidence="5" id="KW-1185">Reference proteome</keyword>
<dbReference type="InterPro" id="IPR039123">
    <property type="entry name" value="PPTC7"/>
</dbReference>
<dbReference type="PhylomeDB" id="B3RSN4"/>
<reference evidence="4 5" key="1">
    <citation type="journal article" date="2008" name="Nature">
        <title>The Trichoplax genome and the nature of placozoans.</title>
        <authorList>
            <person name="Srivastava M."/>
            <person name="Begovic E."/>
            <person name="Chapman J."/>
            <person name="Putnam N.H."/>
            <person name="Hellsten U."/>
            <person name="Kawashima T."/>
            <person name="Kuo A."/>
            <person name="Mitros T."/>
            <person name="Salamov A."/>
            <person name="Carpenter M.L."/>
            <person name="Signorovitch A.Y."/>
            <person name="Moreno M.A."/>
            <person name="Kamm K."/>
            <person name="Grimwood J."/>
            <person name="Schmutz J."/>
            <person name="Shapiro H."/>
            <person name="Grigoriev I.V."/>
            <person name="Buss L.W."/>
            <person name="Schierwater B."/>
            <person name="Dellaporta S.L."/>
            <person name="Rokhsar D.S."/>
        </authorList>
    </citation>
    <scope>NUCLEOTIDE SEQUENCE [LARGE SCALE GENOMIC DNA]</scope>
    <source>
        <strain evidence="4 5">Grell-BS-1999</strain>
    </source>
</reference>
<keyword evidence="2" id="KW-0479">Metal-binding</keyword>
<dbReference type="SUPFAM" id="SSF81606">
    <property type="entry name" value="PP2C-like"/>
    <property type="match status" value="1"/>
</dbReference>
<comment type="catalytic activity">
    <reaction evidence="2">
        <text>O-phospho-L-seryl-[protein] + H2O = L-seryl-[protein] + phosphate</text>
        <dbReference type="Rhea" id="RHEA:20629"/>
        <dbReference type="Rhea" id="RHEA-COMP:9863"/>
        <dbReference type="Rhea" id="RHEA-COMP:11604"/>
        <dbReference type="ChEBI" id="CHEBI:15377"/>
        <dbReference type="ChEBI" id="CHEBI:29999"/>
        <dbReference type="ChEBI" id="CHEBI:43474"/>
        <dbReference type="ChEBI" id="CHEBI:83421"/>
        <dbReference type="EC" id="3.1.3.16"/>
    </reaction>
</comment>
<keyword evidence="2" id="KW-0904">Protein phosphatase</keyword>
<comment type="similarity">
    <text evidence="1 2">Belongs to the PP2C family.</text>
</comment>
<comment type="cofactor">
    <cofactor evidence="2">
        <name>Mg(2+)</name>
        <dbReference type="ChEBI" id="CHEBI:18420"/>
    </cofactor>
</comment>
<evidence type="ECO:0000313" key="4">
    <source>
        <dbReference type="EMBL" id="EDV27085.1"/>
    </source>
</evidence>
<feature type="domain" description="PPM-type phosphatase" evidence="3">
    <location>
        <begin position="40"/>
        <end position="295"/>
    </location>
</feature>
<dbReference type="GO" id="GO:0046872">
    <property type="term" value="F:metal ion binding"/>
    <property type="evidence" value="ECO:0007669"/>
    <property type="project" value="UniProtKB-UniRule"/>
</dbReference>
<evidence type="ECO:0000313" key="5">
    <source>
        <dbReference type="Proteomes" id="UP000009022"/>
    </source>
</evidence>